<accession>A0ABS1HGQ7</accession>
<dbReference type="InterPro" id="IPR037401">
    <property type="entry name" value="SnoaL-like"/>
</dbReference>
<protein>
    <submittedName>
        <fullName evidence="2">Nuclear transport factor 2 family protein</fullName>
    </submittedName>
</protein>
<evidence type="ECO:0000259" key="1">
    <source>
        <dbReference type="Pfam" id="PF13474"/>
    </source>
</evidence>
<feature type="domain" description="SnoaL-like" evidence="1">
    <location>
        <begin position="16"/>
        <end position="140"/>
    </location>
</feature>
<reference evidence="2 3" key="1">
    <citation type="submission" date="2021-01" db="EMBL/GenBank/DDBJ databases">
        <title>Carboxyliciviraga sp.nov., isolated from coastal sediments.</title>
        <authorList>
            <person name="Lu D."/>
            <person name="Zhang T."/>
        </authorList>
    </citation>
    <scope>NUCLEOTIDE SEQUENCE [LARGE SCALE GENOMIC DNA]</scope>
    <source>
        <strain evidence="2 3">N1Y132</strain>
    </source>
</reference>
<comment type="caution">
    <text evidence="2">The sequence shown here is derived from an EMBL/GenBank/DDBJ whole genome shotgun (WGS) entry which is preliminary data.</text>
</comment>
<dbReference type="EMBL" id="JAENRR010000009">
    <property type="protein sequence ID" value="MBK3516837.1"/>
    <property type="molecule type" value="Genomic_DNA"/>
</dbReference>
<name>A0ABS1HGQ7_9BACT</name>
<dbReference type="RefSeq" id="WP_200464063.1">
    <property type="nucleotide sequence ID" value="NZ_JAENRR010000009.1"/>
</dbReference>
<keyword evidence="3" id="KW-1185">Reference proteome</keyword>
<organism evidence="2 3">
    <name type="scientific">Carboxylicivirga marina</name>
    <dbReference type="NCBI Taxonomy" id="2800988"/>
    <lineage>
        <taxon>Bacteria</taxon>
        <taxon>Pseudomonadati</taxon>
        <taxon>Bacteroidota</taxon>
        <taxon>Bacteroidia</taxon>
        <taxon>Marinilabiliales</taxon>
        <taxon>Marinilabiliaceae</taxon>
        <taxon>Carboxylicivirga</taxon>
    </lineage>
</organism>
<proteinExistence type="predicted"/>
<dbReference type="InterPro" id="IPR032710">
    <property type="entry name" value="NTF2-like_dom_sf"/>
</dbReference>
<dbReference type="Proteomes" id="UP000605676">
    <property type="component" value="Unassembled WGS sequence"/>
</dbReference>
<evidence type="ECO:0000313" key="2">
    <source>
        <dbReference type="EMBL" id="MBK3516837.1"/>
    </source>
</evidence>
<gene>
    <name evidence="2" type="ORF">JIV24_05755</name>
</gene>
<sequence>METIKSPQINQETTPILAILDKLIHSQENGNLNAFSECFAQDDKTVNIGTDLDEIWYTWSSFYDWMKTAIKNKPDYTIASKDTRVQLSQSKEVAWYSQLLDTCFETKGEPFRLEGFRHTGVLEKRNNKWLIVQSHISIPDNTLPNINE</sequence>
<dbReference type="Pfam" id="PF13474">
    <property type="entry name" value="SnoaL_3"/>
    <property type="match status" value="1"/>
</dbReference>
<evidence type="ECO:0000313" key="3">
    <source>
        <dbReference type="Proteomes" id="UP000605676"/>
    </source>
</evidence>
<dbReference type="SUPFAM" id="SSF54427">
    <property type="entry name" value="NTF2-like"/>
    <property type="match status" value="1"/>
</dbReference>
<dbReference type="Gene3D" id="3.10.450.50">
    <property type="match status" value="1"/>
</dbReference>